<sequence length="169" mass="19622">MERISNDIQVLMNAVELKVENFELKSGEKIIAYLSEFPTISGFPYKIILVEASDGNIHSKFRQWDTSYNISQWTHGIYNLDRLKIIIDEKILSIADQTILKNELSKLTQIKLPESIRDEKAMILDGSKWKFGISLANKNVDYVWTASTEKINLFVPIIELIRKQYLDRI</sequence>
<dbReference type="EMBL" id="FNEG01000006">
    <property type="protein sequence ID" value="SDJ57235.1"/>
    <property type="molecule type" value="Genomic_DNA"/>
</dbReference>
<dbReference type="EMBL" id="UAWB01000012">
    <property type="protein sequence ID" value="SQB46158.1"/>
    <property type="molecule type" value="Genomic_DNA"/>
</dbReference>
<proteinExistence type="predicted"/>
<reference evidence="1 3" key="1">
    <citation type="submission" date="2016-10" db="EMBL/GenBank/DDBJ databases">
        <authorList>
            <person name="Varghese N."/>
            <person name="Submissions S."/>
        </authorList>
    </citation>
    <scope>NUCLEOTIDE SEQUENCE [LARGE SCALE GENOMIC DNA]</scope>
    <source>
        <strain evidence="1 3">DSM 19299</strain>
    </source>
</reference>
<dbReference type="RefSeq" id="WP_139166155.1">
    <property type="nucleotide sequence ID" value="NZ_FNEG01000006.1"/>
</dbReference>
<evidence type="ECO:0000313" key="2">
    <source>
        <dbReference type="EMBL" id="SQB46158.1"/>
    </source>
</evidence>
<dbReference type="Proteomes" id="UP000251670">
    <property type="component" value="Unassembled WGS sequence"/>
</dbReference>
<evidence type="ECO:0000313" key="3">
    <source>
        <dbReference type="Proteomes" id="UP000199426"/>
    </source>
</evidence>
<reference evidence="2 4" key="2">
    <citation type="submission" date="2018-06" db="EMBL/GenBank/DDBJ databases">
        <authorList>
            <consortium name="Pathogen Informatics"/>
            <person name="Doyle S."/>
        </authorList>
    </citation>
    <scope>NUCLEOTIDE SEQUENCE [LARGE SCALE GENOMIC DNA]</scope>
    <source>
        <strain evidence="2 4">NCTC13492</strain>
    </source>
</reference>
<dbReference type="AlphaFoldDB" id="A0A2X2WZS6"/>
<dbReference type="STRING" id="445960.SAMN05421542_3848"/>
<dbReference type="OrthoDB" id="1257541at2"/>
<organism evidence="2 4">
    <name type="scientific">Chryseobacterium jejuense</name>
    <dbReference type="NCBI Taxonomy" id="445960"/>
    <lineage>
        <taxon>Bacteria</taxon>
        <taxon>Pseudomonadati</taxon>
        <taxon>Bacteroidota</taxon>
        <taxon>Flavobacteriia</taxon>
        <taxon>Flavobacteriales</taxon>
        <taxon>Weeksellaceae</taxon>
        <taxon>Chryseobacterium group</taxon>
        <taxon>Chryseobacterium</taxon>
    </lineage>
</organism>
<accession>A0A2X2WZS6</accession>
<keyword evidence="3" id="KW-1185">Reference proteome</keyword>
<protein>
    <submittedName>
        <fullName evidence="2">Uncharacterized protein</fullName>
    </submittedName>
</protein>
<dbReference type="Proteomes" id="UP000199426">
    <property type="component" value="Unassembled WGS sequence"/>
</dbReference>
<evidence type="ECO:0000313" key="1">
    <source>
        <dbReference type="EMBL" id="SDJ57235.1"/>
    </source>
</evidence>
<gene>
    <name evidence="2" type="ORF">NCTC13492_03221</name>
    <name evidence="1" type="ORF">SAMN05421542_3848</name>
</gene>
<name>A0A2X2WZS6_CHRJE</name>
<evidence type="ECO:0000313" key="4">
    <source>
        <dbReference type="Proteomes" id="UP000251670"/>
    </source>
</evidence>